<name>A0A182YS10_ANOST</name>
<feature type="compositionally biased region" description="Basic and acidic residues" evidence="1">
    <location>
        <begin position="105"/>
        <end position="118"/>
    </location>
</feature>
<feature type="compositionally biased region" description="Polar residues" evidence="1">
    <location>
        <begin position="29"/>
        <end position="42"/>
    </location>
</feature>
<accession>A0A182YS10</accession>
<dbReference type="VEuPathDB" id="VectorBase:ASTEI20_044510"/>
<sequence>ATVEDKPAPEVEPATTVKTEDQQAKAVDGSSQPGESKSSATAQEDAKDQSDSVSTTVSSVTELDTTTVTLPVTTTVDPEPVPTPAKQKAKKQVPPNLKGYSKRLKLQEAQRKQSSDSE</sequence>
<reference evidence="3" key="1">
    <citation type="journal article" date="2014" name="Genome Biol.">
        <title>Genome analysis of a major urban malaria vector mosquito, Anopheles stephensi.</title>
        <authorList>
            <person name="Jiang X."/>
            <person name="Peery A."/>
            <person name="Hall A.B."/>
            <person name="Sharma A."/>
            <person name="Chen X.G."/>
            <person name="Waterhouse R.M."/>
            <person name="Komissarov A."/>
            <person name="Riehle M.M."/>
            <person name="Shouche Y."/>
            <person name="Sharakhova M.V."/>
            <person name="Lawson D."/>
            <person name="Pakpour N."/>
            <person name="Arensburger P."/>
            <person name="Davidson V.L."/>
            <person name="Eiglmeier K."/>
            <person name="Emrich S."/>
            <person name="George P."/>
            <person name="Kennedy R.C."/>
            <person name="Mane S.P."/>
            <person name="Maslen G."/>
            <person name="Oringanje C."/>
            <person name="Qi Y."/>
            <person name="Settlage R."/>
            <person name="Tojo M."/>
            <person name="Tubio J.M."/>
            <person name="Unger M.F."/>
            <person name="Wang B."/>
            <person name="Vernick K.D."/>
            <person name="Ribeiro J.M."/>
            <person name="James A.A."/>
            <person name="Michel K."/>
            <person name="Riehle M.A."/>
            <person name="Luckhart S."/>
            <person name="Sharakhov I.V."/>
            <person name="Tu Z."/>
        </authorList>
    </citation>
    <scope>NUCLEOTIDE SEQUENCE [LARGE SCALE GENOMIC DNA]</scope>
    <source>
        <strain evidence="3">Indian</strain>
    </source>
</reference>
<evidence type="ECO:0000313" key="2">
    <source>
        <dbReference type="EnsemblMetazoa" id="ASTEI11246-PA"/>
    </source>
</evidence>
<reference evidence="2" key="2">
    <citation type="submission" date="2020-05" db="UniProtKB">
        <authorList>
            <consortium name="EnsemblMetazoa"/>
        </authorList>
    </citation>
    <scope>IDENTIFICATION</scope>
    <source>
        <strain evidence="2">Indian</strain>
    </source>
</reference>
<protein>
    <submittedName>
        <fullName evidence="2">Uncharacterized protein</fullName>
    </submittedName>
</protein>
<dbReference type="EnsemblMetazoa" id="ASTEI11246-RA">
    <property type="protein sequence ID" value="ASTEI11246-PA"/>
    <property type="gene ID" value="ASTEI11246"/>
</dbReference>
<evidence type="ECO:0000256" key="1">
    <source>
        <dbReference type="SAM" id="MobiDB-lite"/>
    </source>
</evidence>
<organism evidence="2 3">
    <name type="scientific">Anopheles stephensi</name>
    <name type="common">Indo-Pakistan malaria mosquito</name>
    <dbReference type="NCBI Taxonomy" id="30069"/>
    <lineage>
        <taxon>Eukaryota</taxon>
        <taxon>Metazoa</taxon>
        <taxon>Ecdysozoa</taxon>
        <taxon>Arthropoda</taxon>
        <taxon>Hexapoda</taxon>
        <taxon>Insecta</taxon>
        <taxon>Pterygota</taxon>
        <taxon>Neoptera</taxon>
        <taxon>Endopterygota</taxon>
        <taxon>Diptera</taxon>
        <taxon>Nematocera</taxon>
        <taxon>Culicoidea</taxon>
        <taxon>Culicidae</taxon>
        <taxon>Anophelinae</taxon>
        <taxon>Anopheles</taxon>
    </lineage>
</organism>
<keyword evidence="3" id="KW-1185">Reference proteome</keyword>
<proteinExistence type="predicted"/>
<dbReference type="VEuPathDB" id="VectorBase:ASTEI11246"/>
<feature type="compositionally biased region" description="Low complexity" evidence="1">
    <location>
        <begin position="51"/>
        <end position="78"/>
    </location>
</feature>
<feature type="region of interest" description="Disordered" evidence="1">
    <location>
        <begin position="1"/>
        <end position="118"/>
    </location>
</feature>
<dbReference type="Proteomes" id="UP000076408">
    <property type="component" value="Unassembled WGS sequence"/>
</dbReference>
<dbReference type="STRING" id="30069.A0A182YS10"/>
<dbReference type="AlphaFoldDB" id="A0A182YS10"/>
<evidence type="ECO:0000313" key="3">
    <source>
        <dbReference type="Proteomes" id="UP000076408"/>
    </source>
</evidence>